<keyword evidence="4" id="KW-1185">Reference proteome</keyword>
<dbReference type="AlphaFoldDB" id="A0A9Q9C2M8"/>
<evidence type="ECO:0000313" key="3">
    <source>
        <dbReference type="Proteomes" id="UP001059546"/>
    </source>
</evidence>
<dbReference type="OrthoDB" id="2194113at2759"/>
<organism evidence="1 3">
    <name type="scientific">Encephalitozoon hellem</name>
    <name type="common">Microsporidian parasite</name>
    <dbReference type="NCBI Taxonomy" id="27973"/>
    <lineage>
        <taxon>Eukaryota</taxon>
        <taxon>Fungi</taxon>
        <taxon>Fungi incertae sedis</taxon>
        <taxon>Microsporidia</taxon>
        <taxon>Unikaryonidae</taxon>
        <taxon>Encephalitozoon</taxon>
    </lineage>
</organism>
<dbReference type="EMBL" id="CP075150">
    <property type="protein sequence ID" value="UTX42956.1"/>
    <property type="molecule type" value="Genomic_DNA"/>
</dbReference>
<dbReference type="Proteomes" id="UP001217963">
    <property type="component" value="Chromosome IV"/>
</dbReference>
<proteinExistence type="predicted"/>
<name>A0A9Q9C2M8_ENCHE</name>
<sequence length="83" mass="9446">MRRWFLLVIGIYGVDIKHPPAQVVNNVLDDWSKDFEKYVDDSLKAGRKRQGIVLYSSSCSGKDCKSRKVGCSEGFCKGRLDKF</sequence>
<evidence type="ECO:0000313" key="1">
    <source>
        <dbReference type="EMBL" id="UTX42956.1"/>
    </source>
</evidence>
<evidence type="ECO:0000313" key="2">
    <source>
        <dbReference type="EMBL" id="WEL38413.1"/>
    </source>
</evidence>
<reference evidence="2 4" key="2">
    <citation type="submission" date="2023-02" db="EMBL/GenBank/DDBJ databases">
        <title>Encephalitozoon hellem ATCC 50451 complete genome.</title>
        <authorList>
            <person name="Mascarenhas dos Santos A.C."/>
            <person name="Julian A.T."/>
            <person name="Pombert J.-F."/>
        </authorList>
    </citation>
    <scope>NUCLEOTIDE SEQUENCE [LARGE SCALE GENOMIC DNA]</scope>
    <source>
        <strain evidence="2 4">ATCC 50451</strain>
    </source>
</reference>
<gene>
    <name evidence="1" type="ORF">GPU96_04g06880</name>
    <name evidence="2" type="ORF">PFJ87_04g00860</name>
</gene>
<protein>
    <submittedName>
        <fullName evidence="1">Uncharacterized protein</fullName>
    </submittedName>
</protein>
<accession>A0A9Q9C2M8</accession>
<dbReference type="Proteomes" id="UP001059546">
    <property type="component" value="Chromosome IV"/>
</dbReference>
<dbReference type="EMBL" id="CP119065">
    <property type="protein sequence ID" value="WEL38413.1"/>
    <property type="molecule type" value="Genomic_DNA"/>
</dbReference>
<reference evidence="1" key="1">
    <citation type="submission" date="2021-05" db="EMBL/GenBank/DDBJ databases">
        <title>Encephalitozoon hellem ATCC 50604 Complete Genome.</title>
        <authorList>
            <person name="Mascarenhas dos Santos A.C."/>
            <person name="Julian A.T."/>
            <person name="Pombert J.-F."/>
        </authorList>
    </citation>
    <scope>NUCLEOTIDE SEQUENCE</scope>
    <source>
        <strain evidence="1">ATCC 50604</strain>
    </source>
</reference>
<evidence type="ECO:0000313" key="4">
    <source>
        <dbReference type="Proteomes" id="UP001217963"/>
    </source>
</evidence>